<sequence>KLNSSLNSSTNSIGAHSHSSVSRLPSSSRKSSVVTRNPEPPISRRTSISTQGRRASELFPRPVKATPIKKTDPLPPPQLQTPAKNTGEKTSSTSSIPSSATKMGSALKGNPKLKAQVVPTPTNYMKGVRKSE</sequence>
<comment type="caution">
    <text evidence="2">The sequence shown here is derived from an EMBL/GenBank/DDBJ whole genome shotgun (WGS) entry which is preliminary data.</text>
</comment>
<feature type="compositionally biased region" description="Polar residues" evidence="1">
    <location>
        <begin position="44"/>
        <end position="53"/>
    </location>
</feature>
<evidence type="ECO:0000256" key="1">
    <source>
        <dbReference type="SAM" id="MobiDB-lite"/>
    </source>
</evidence>
<dbReference type="EMBL" id="JAMKFB020000025">
    <property type="protein sequence ID" value="KAL0155131.1"/>
    <property type="molecule type" value="Genomic_DNA"/>
</dbReference>
<dbReference type="AlphaFoldDB" id="A0ABD0N2L6"/>
<feature type="non-terminal residue" evidence="2">
    <location>
        <position position="132"/>
    </location>
</feature>
<feature type="region of interest" description="Disordered" evidence="1">
    <location>
        <begin position="1"/>
        <end position="132"/>
    </location>
</feature>
<evidence type="ECO:0000313" key="3">
    <source>
        <dbReference type="Proteomes" id="UP001529510"/>
    </source>
</evidence>
<keyword evidence="3" id="KW-1185">Reference proteome</keyword>
<feature type="non-terminal residue" evidence="2">
    <location>
        <position position="1"/>
    </location>
</feature>
<proteinExistence type="predicted"/>
<reference evidence="2 3" key="1">
    <citation type="submission" date="2024-05" db="EMBL/GenBank/DDBJ databases">
        <title>Genome sequencing and assembly of Indian major carp, Cirrhinus mrigala (Hamilton, 1822).</title>
        <authorList>
            <person name="Mohindra V."/>
            <person name="Chowdhury L.M."/>
            <person name="Lal K."/>
            <person name="Jena J.K."/>
        </authorList>
    </citation>
    <scope>NUCLEOTIDE SEQUENCE [LARGE SCALE GENOMIC DNA]</scope>
    <source>
        <strain evidence="2">CM1030</strain>
        <tissue evidence="2">Blood</tissue>
    </source>
</reference>
<feature type="compositionally biased region" description="Low complexity" evidence="1">
    <location>
        <begin position="90"/>
        <end position="101"/>
    </location>
</feature>
<dbReference type="Proteomes" id="UP001529510">
    <property type="component" value="Unassembled WGS sequence"/>
</dbReference>
<gene>
    <name evidence="2" type="ORF">M9458_049394</name>
</gene>
<organism evidence="2 3">
    <name type="scientific">Cirrhinus mrigala</name>
    <name type="common">Mrigala</name>
    <dbReference type="NCBI Taxonomy" id="683832"/>
    <lineage>
        <taxon>Eukaryota</taxon>
        <taxon>Metazoa</taxon>
        <taxon>Chordata</taxon>
        <taxon>Craniata</taxon>
        <taxon>Vertebrata</taxon>
        <taxon>Euteleostomi</taxon>
        <taxon>Actinopterygii</taxon>
        <taxon>Neopterygii</taxon>
        <taxon>Teleostei</taxon>
        <taxon>Ostariophysi</taxon>
        <taxon>Cypriniformes</taxon>
        <taxon>Cyprinidae</taxon>
        <taxon>Labeoninae</taxon>
        <taxon>Labeonini</taxon>
        <taxon>Cirrhinus</taxon>
    </lineage>
</organism>
<feature type="compositionally biased region" description="Low complexity" evidence="1">
    <location>
        <begin position="1"/>
        <end position="36"/>
    </location>
</feature>
<name>A0ABD0N2L6_CIRMR</name>
<evidence type="ECO:0000313" key="2">
    <source>
        <dbReference type="EMBL" id="KAL0155131.1"/>
    </source>
</evidence>
<accession>A0ABD0N2L6</accession>
<protein>
    <submittedName>
        <fullName evidence="2">Uncharacterized protein</fullName>
    </submittedName>
</protein>